<dbReference type="Pfam" id="PF00041">
    <property type="entry name" value="fn3"/>
    <property type="match status" value="4"/>
</dbReference>
<dbReference type="InterPro" id="IPR003598">
    <property type="entry name" value="Ig_sub2"/>
</dbReference>
<dbReference type="GeneTree" id="ENSGT00940000160080"/>
<evidence type="ECO:0000256" key="9">
    <source>
        <dbReference type="ARBA" id="ARBA00023319"/>
    </source>
</evidence>
<feature type="transmembrane region" description="Helical" evidence="11">
    <location>
        <begin position="692"/>
        <end position="713"/>
    </location>
</feature>
<dbReference type="InterPro" id="IPR007110">
    <property type="entry name" value="Ig-like_dom"/>
</dbReference>
<dbReference type="AlphaFoldDB" id="A0A8C5QF83"/>
<feature type="region of interest" description="Disordered" evidence="10">
    <location>
        <begin position="789"/>
        <end position="810"/>
    </location>
</feature>
<feature type="domain" description="Fibronectin type-III" evidence="13">
    <location>
        <begin position="377"/>
        <end position="470"/>
    </location>
</feature>
<dbReference type="FunFam" id="2.60.40.10:FF:000057">
    <property type="entry name" value="neural cell adhesion molecule L1"/>
    <property type="match status" value="1"/>
</dbReference>
<dbReference type="Gene3D" id="2.60.40.10">
    <property type="entry name" value="Immunoglobulins"/>
    <property type="match status" value="7"/>
</dbReference>
<reference evidence="14" key="1">
    <citation type="submission" date="2025-08" db="UniProtKB">
        <authorList>
            <consortium name="Ensembl"/>
        </authorList>
    </citation>
    <scope>IDENTIFICATION</scope>
</reference>
<organism evidence="14 15">
    <name type="scientific">Leptobrachium leishanense</name>
    <name type="common">Leishan spiny toad</name>
    <dbReference type="NCBI Taxonomy" id="445787"/>
    <lineage>
        <taxon>Eukaryota</taxon>
        <taxon>Metazoa</taxon>
        <taxon>Chordata</taxon>
        <taxon>Craniata</taxon>
        <taxon>Vertebrata</taxon>
        <taxon>Euteleostomi</taxon>
        <taxon>Amphibia</taxon>
        <taxon>Batrachia</taxon>
        <taxon>Anura</taxon>
        <taxon>Pelobatoidea</taxon>
        <taxon>Megophryidae</taxon>
        <taxon>Leptobrachium</taxon>
    </lineage>
</organism>
<gene>
    <name evidence="14" type="primary">CHL1</name>
</gene>
<dbReference type="CDD" id="cd00096">
    <property type="entry name" value="Ig"/>
    <property type="match status" value="1"/>
</dbReference>
<dbReference type="SUPFAM" id="SSF48726">
    <property type="entry name" value="Immunoglobulin"/>
    <property type="match status" value="3"/>
</dbReference>
<dbReference type="FunFam" id="2.60.40.10:FF:000768">
    <property type="entry name" value="Neural cell adhesion molecule L1-like protein"/>
    <property type="match status" value="1"/>
</dbReference>
<dbReference type="GO" id="GO:0030424">
    <property type="term" value="C:axon"/>
    <property type="evidence" value="ECO:0007669"/>
    <property type="project" value="TreeGrafter"/>
</dbReference>
<evidence type="ECO:0000256" key="4">
    <source>
        <dbReference type="ARBA" id="ARBA00022737"/>
    </source>
</evidence>
<dbReference type="SMART" id="SM00408">
    <property type="entry name" value="IGc2"/>
    <property type="match status" value="3"/>
</dbReference>
<dbReference type="Ensembl" id="ENSLLET00000037356.1">
    <property type="protein sequence ID" value="ENSLLEP00000035974.1"/>
    <property type="gene ID" value="ENSLLEG00000022396.1"/>
</dbReference>
<keyword evidence="6 11" id="KW-1133">Transmembrane helix</keyword>
<evidence type="ECO:0000313" key="15">
    <source>
        <dbReference type="Proteomes" id="UP000694569"/>
    </source>
</evidence>
<evidence type="ECO:0000256" key="10">
    <source>
        <dbReference type="SAM" id="MobiDB-lite"/>
    </source>
</evidence>
<dbReference type="InterPro" id="IPR013098">
    <property type="entry name" value="Ig_I-set"/>
</dbReference>
<keyword evidence="3 11" id="KW-0812">Transmembrane</keyword>
<dbReference type="GO" id="GO:0098632">
    <property type="term" value="F:cell-cell adhesion mediator activity"/>
    <property type="evidence" value="ECO:0007669"/>
    <property type="project" value="TreeGrafter"/>
</dbReference>
<keyword evidence="8" id="KW-1015">Disulfide bond</keyword>
<dbReference type="InterPro" id="IPR003961">
    <property type="entry name" value="FN3_dom"/>
</dbReference>
<feature type="domain" description="Fibronectin type-III" evidence="13">
    <location>
        <begin position="277"/>
        <end position="372"/>
    </location>
</feature>
<keyword evidence="4" id="KW-0677">Repeat</keyword>
<dbReference type="SMART" id="SM00060">
    <property type="entry name" value="FN3"/>
    <property type="match status" value="4"/>
</dbReference>
<feature type="domain" description="Ig-like" evidence="12">
    <location>
        <begin position="1"/>
        <end position="83"/>
    </location>
</feature>
<evidence type="ECO:0000256" key="8">
    <source>
        <dbReference type="ARBA" id="ARBA00023157"/>
    </source>
</evidence>
<evidence type="ECO:0000256" key="7">
    <source>
        <dbReference type="ARBA" id="ARBA00023136"/>
    </source>
</evidence>
<proteinExistence type="inferred from homology"/>
<evidence type="ECO:0000256" key="5">
    <source>
        <dbReference type="ARBA" id="ARBA00022889"/>
    </source>
</evidence>
<evidence type="ECO:0000256" key="3">
    <source>
        <dbReference type="ARBA" id="ARBA00022692"/>
    </source>
</evidence>
<evidence type="ECO:0000256" key="11">
    <source>
        <dbReference type="SAM" id="Phobius"/>
    </source>
</evidence>
<dbReference type="GO" id="GO:0007420">
    <property type="term" value="P:brain development"/>
    <property type="evidence" value="ECO:0007669"/>
    <property type="project" value="TreeGrafter"/>
</dbReference>
<dbReference type="CDD" id="cd00063">
    <property type="entry name" value="FN3"/>
    <property type="match status" value="4"/>
</dbReference>
<comment type="similarity">
    <text evidence="2">Belongs to the immunoglobulin superfamily. L1/neurofascin/NgCAM family.</text>
</comment>
<dbReference type="InterPro" id="IPR036179">
    <property type="entry name" value="Ig-like_dom_sf"/>
</dbReference>
<feature type="domain" description="Fibronectin type-III" evidence="13">
    <location>
        <begin position="475"/>
        <end position="577"/>
    </location>
</feature>
<dbReference type="InterPro" id="IPR036116">
    <property type="entry name" value="FN3_sf"/>
</dbReference>
<dbReference type="PANTHER" id="PTHR44170">
    <property type="entry name" value="PROTEIN SIDEKICK"/>
    <property type="match status" value="1"/>
</dbReference>
<dbReference type="PANTHER" id="PTHR44170:SF45">
    <property type="entry name" value="NEURAL CELL ADHESION MOLECULE L1-LIKE PROTEIN ISOFORM X1"/>
    <property type="match status" value="1"/>
</dbReference>
<dbReference type="FunFam" id="2.60.40.10:FF:000063">
    <property type="entry name" value="neural cell adhesion molecule L1"/>
    <property type="match status" value="1"/>
</dbReference>
<keyword evidence="9" id="KW-0393">Immunoglobulin domain</keyword>
<dbReference type="InterPro" id="IPR026966">
    <property type="entry name" value="Neurofascin/L1/NrCAM_C"/>
</dbReference>
<accession>A0A8C5QF83</accession>
<dbReference type="Pfam" id="PF13882">
    <property type="entry name" value="Bravo_FIGEY"/>
    <property type="match status" value="1"/>
</dbReference>
<comment type="subcellular location">
    <subcellularLocation>
        <location evidence="1">Membrane</location>
        <topology evidence="1">Single-pass type I membrane protein</topology>
    </subcellularLocation>
</comment>
<feature type="compositionally biased region" description="Basic and acidic residues" evidence="10">
    <location>
        <begin position="798"/>
        <end position="810"/>
    </location>
</feature>
<evidence type="ECO:0000256" key="6">
    <source>
        <dbReference type="ARBA" id="ARBA00022989"/>
    </source>
</evidence>
<dbReference type="Pfam" id="PF07679">
    <property type="entry name" value="I-set"/>
    <property type="match status" value="1"/>
</dbReference>
<sequence length="810" mass="90924">MPKSSIQRVGSSIEIHCSASGNPKPEILWKRNGQPLEQETLSSNYEVYGEEIIIDNLQLSDSAVYQCEATNKHGTILSNANINVIDIPPLILTPDNGNYTVVLGRAVSMHCEVFAVPPANILWHQIGRTLHHLDARHILYENGTLHIQKTEMQDAGTYTCFASNEKGNITKSSHLILIEPTKVSLLPENPWVQRSHSITLTCHVQSDRRLRSSLKITWWKNGQEMTKHNRRIHLKSYTLLISNVTWEDEGTYSCIGRTSMDSMEAETRLSVRDVPGAPENLHLFEKHRRSVTLMWSESESNNSPISEYLIQSKRSRKEPGHWEDLTKVQGNVTLIVLHLKPYYSYQFRVIAINEIGMSLPSASSKVYSTPPAVPDINPALLYVEMDNPNEISIRWEPLNTEEYNGPELQYRVSWRLQGVETEWHHENVKQHQFLIKNTPAFVPYDVYVQSVNEMGVGPEPQVHTVFSGEDVPDAPPANVAVEIVNSSAVTVSWNEIPQDRVRGRLSGYKIMYWRLRNLVDINKRHAEHHALIFSGHRESGMISGLSPFSRYIVSVSAFNTKGDGPGSTPLDFETPEGVPEKPHFLQVINSDENSFTLSWAPPRKANGILKGYVLQHKIINGTDETESLTNINIGDPQATSWRVPRMQGGTMYKFNLQACTRVGCGRAVSEEGWTLTQATYADGPQSLAAQGWFIGIMCAVALLTLVLLSACFVQRNKGGKYPVMEKESSIPEVDPPVMKDEGFIEYSPSYKAALNGSLKSLSSGSKSYDSVDSLVEYSDEEHHQFNEDGSFIGAYNNSKDKTSREVNEMT</sequence>
<dbReference type="GO" id="GO:0005886">
    <property type="term" value="C:plasma membrane"/>
    <property type="evidence" value="ECO:0007669"/>
    <property type="project" value="TreeGrafter"/>
</dbReference>
<name>A0A8C5QF83_9ANUR</name>
<feature type="domain" description="Ig-like" evidence="12">
    <location>
        <begin position="180"/>
        <end position="270"/>
    </location>
</feature>
<dbReference type="FunFam" id="2.60.40.10:FF:000418">
    <property type="entry name" value="Neural cell adhesion molecule L1-like protein"/>
    <property type="match status" value="1"/>
</dbReference>
<protein>
    <submittedName>
        <fullName evidence="14">Cell adhesion molecule L1 like</fullName>
    </submittedName>
</protein>
<dbReference type="SMART" id="SM00409">
    <property type="entry name" value="IG"/>
    <property type="match status" value="3"/>
</dbReference>
<evidence type="ECO:0000259" key="13">
    <source>
        <dbReference type="PROSITE" id="PS50853"/>
    </source>
</evidence>
<evidence type="ECO:0000259" key="12">
    <source>
        <dbReference type="PROSITE" id="PS50835"/>
    </source>
</evidence>
<keyword evidence="7 11" id="KW-0472">Membrane</keyword>
<keyword evidence="5" id="KW-0130">Cell adhesion</keyword>
<evidence type="ECO:0000313" key="14">
    <source>
        <dbReference type="Ensembl" id="ENSLLEP00000035974.1"/>
    </source>
</evidence>
<dbReference type="GO" id="GO:0007411">
    <property type="term" value="P:axon guidance"/>
    <property type="evidence" value="ECO:0007669"/>
    <property type="project" value="TreeGrafter"/>
</dbReference>
<dbReference type="PROSITE" id="PS50835">
    <property type="entry name" value="IG_LIKE"/>
    <property type="match status" value="3"/>
</dbReference>
<evidence type="ECO:0000256" key="1">
    <source>
        <dbReference type="ARBA" id="ARBA00004479"/>
    </source>
</evidence>
<feature type="domain" description="Fibronectin type-III" evidence="13">
    <location>
        <begin position="578"/>
        <end position="679"/>
    </location>
</feature>
<evidence type="ECO:0000256" key="2">
    <source>
        <dbReference type="ARBA" id="ARBA00008588"/>
    </source>
</evidence>
<dbReference type="FunFam" id="2.60.40.10:FF:000367">
    <property type="entry name" value="Neural cell adhesion molecule L1-like protein"/>
    <property type="match status" value="1"/>
</dbReference>
<dbReference type="OrthoDB" id="6244967at2759"/>
<dbReference type="Pfam" id="PF13927">
    <property type="entry name" value="Ig_3"/>
    <property type="match status" value="2"/>
</dbReference>
<dbReference type="InterPro" id="IPR003599">
    <property type="entry name" value="Ig_sub"/>
</dbReference>
<dbReference type="Proteomes" id="UP000694569">
    <property type="component" value="Unplaced"/>
</dbReference>
<feature type="domain" description="Ig-like" evidence="12">
    <location>
        <begin position="88"/>
        <end position="176"/>
    </location>
</feature>
<keyword evidence="15" id="KW-1185">Reference proteome</keyword>
<dbReference type="InterPro" id="IPR013783">
    <property type="entry name" value="Ig-like_fold"/>
</dbReference>
<dbReference type="SUPFAM" id="SSF49265">
    <property type="entry name" value="Fibronectin type III"/>
    <property type="match status" value="2"/>
</dbReference>
<dbReference type="FunFam" id="2.60.40.10:FF:000032">
    <property type="entry name" value="palladin isoform X1"/>
    <property type="match status" value="1"/>
</dbReference>
<dbReference type="PROSITE" id="PS50853">
    <property type="entry name" value="FN3"/>
    <property type="match status" value="4"/>
</dbReference>
<reference evidence="14" key="2">
    <citation type="submission" date="2025-09" db="UniProtKB">
        <authorList>
            <consortium name="Ensembl"/>
        </authorList>
    </citation>
    <scope>IDENTIFICATION</scope>
</reference>